<keyword evidence="2" id="KW-0479">Metal-binding</keyword>
<dbReference type="Gene3D" id="3.40.1050.10">
    <property type="entry name" value="Carbonic anhydrase"/>
    <property type="match status" value="1"/>
</dbReference>
<comment type="similarity">
    <text evidence="1 3">Belongs to the beta-class carbonic anhydrase family.</text>
</comment>
<feature type="binding site" evidence="2">
    <location>
        <position position="25"/>
    </location>
    <ligand>
        <name>Zn(2+)</name>
        <dbReference type="ChEBI" id="CHEBI:29105"/>
    </ligand>
</feature>
<evidence type="ECO:0000256" key="1">
    <source>
        <dbReference type="ARBA" id="ARBA00006217"/>
    </source>
</evidence>
<dbReference type="InterPro" id="IPR001765">
    <property type="entry name" value="Carbonic_anhydrase"/>
</dbReference>
<name>B0DUT3_LACBS</name>
<comment type="cofactor">
    <cofactor evidence="2">
        <name>Zn(2+)</name>
        <dbReference type="ChEBI" id="CHEBI:29105"/>
    </cofactor>
    <text evidence="2">Binds 1 zinc ion per subunit.</text>
</comment>
<dbReference type="GO" id="GO:0004089">
    <property type="term" value="F:carbonate dehydratase activity"/>
    <property type="evidence" value="ECO:0007669"/>
    <property type="project" value="UniProtKB-UniRule"/>
</dbReference>
<organism evidence="5">
    <name type="scientific">Laccaria bicolor (strain S238N-H82 / ATCC MYA-4686)</name>
    <name type="common">Bicoloured deceiver</name>
    <name type="synonym">Laccaria laccata var. bicolor</name>
    <dbReference type="NCBI Taxonomy" id="486041"/>
    <lineage>
        <taxon>Eukaryota</taxon>
        <taxon>Fungi</taxon>
        <taxon>Dikarya</taxon>
        <taxon>Basidiomycota</taxon>
        <taxon>Agaricomycotina</taxon>
        <taxon>Agaricomycetes</taxon>
        <taxon>Agaricomycetidae</taxon>
        <taxon>Agaricales</taxon>
        <taxon>Agaricineae</taxon>
        <taxon>Hydnangiaceae</taxon>
        <taxon>Laccaria</taxon>
    </lineage>
</organism>
<gene>
    <name evidence="4" type="primary">CAN</name>
    <name evidence="4" type="ORF">LACBIDRAFT_310649</name>
</gene>
<comment type="function">
    <text evidence="3">Reversible hydration of carbon dioxide.</text>
</comment>
<keyword evidence="5" id="KW-1185">Reference proteome</keyword>
<dbReference type="KEGG" id="lbc:LACBIDRAFT_310649"/>
<evidence type="ECO:0000313" key="4">
    <source>
        <dbReference type="EMBL" id="EDR01666.1"/>
    </source>
</evidence>
<dbReference type="GO" id="GO:0008270">
    <property type="term" value="F:zinc ion binding"/>
    <property type="evidence" value="ECO:0007669"/>
    <property type="project" value="UniProtKB-UniRule"/>
</dbReference>
<dbReference type="EMBL" id="DS547137">
    <property type="protein sequence ID" value="EDR01666.1"/>
    <property type="molecule type" value="Genomic_DNA"/>
</dbReference>
<dbReference type="SUPFAM" id="SSF53056">
    <property type="entry name" value="beta-carbonic anhydrase, cab"/>
    <property type="match status" value="1"/>
</dbReference>
<protein>
    <recommendedName>
        <fullName evidence="3">Carbonic anhydrase</fullName>
        <ecNumber evidence="3">4.2.1.1</ecNumber>
    </recommendedName>
    <alternativeName>
        <fullName evidence="3">Carbonate dehydratase</fullName>
    </alternativeName>
</protein>
<dbReference type="Pfam" id="PF00484">
    <property type="entry name" value="Pro_CA"/>
    <property type="match status" value="1"/>
</dbReference>
<sequence length="70" mass="7426">MLDPSVVLAYALSTLKVKHVVVLGHYGCGGVAAFKFMLPFQSPLQSPTVRCGEARTAVQSCKFGGPELDT</sequence>
<evidence type="ECO:0000313" key="5">
    <source>
        <dbReference type="Proteomes" id="UP000001194"/>
    </source>
</evidence>
<dbReference type="AlphaFoldDB" id="B0DUT3"/>
<keyword evidence="3" id="KW-0456">Lyase</keyword>
<feature type="binding site" evidence="2">
    <location>
        <position position="28"/>
    </location>
    <ligand>
        <name>Zn(2+)</name>
        <dbReference type="ChEBI" id="CHEBI:29105"/>
    </ligand>
</feature>
<evidence type="ECO:0000256" key="3">
    <source>
        <dbReference type="RuleBase" id="RU003956"/>
    </source>
</evidence>
<accession>B0DUT3</accession>
<dbReference type="InterPro" id="IPR036874">
    <property type="entry name" value="Carbonic_anhydrase_sf"/>
</dbReference>
<dbReference type="HOGENOM" id="CLU_2758219_0_0_1"/>
<dbReference type="OrthoDB" id="10248475at2759"/>
<dbReference type="RefSeq" id="XP_001887742.1">
    <property type="nucleotide sequence ID" value="XM_001887707.1"/>
</dbReference>
<reference evidence="4 5" key="1">
    <citation type="journal article" date="2008" name="Nature">
        <title>The genome of Laccaria bicolor provides insights into mycorrhizal symbiosis.</title>
        <authorList>
            <person name="Martin F."/>
            <person name="Aerts A."/>
            <person name="Ahren D."/>
            <person name="Brun A."/>
            <person name="Danchin E.G.J."/>
            <person name="Duchaussoy F."/>
            <person name="Gibon J."/>
            <person name="Kohler A."/>
            <person name="Lindquist E."/>
            <person name="Pereda V."/>
            <person name="Salamov A."/>
            <person name="Shapiro H.J."/>
            <person name="Wuyts J."/>
            <person name="Blaudez D."/>
            <person name="Buee M."/>
            <person name="Brokstein P."/>
            <person name="Canbaeck B."/>
            <person name="Cohen D."/>
            <person name="Courty P.E."/>
            <person name="Coutinho P.M."/>
            <person name="Delaruelle C."/>
            <person name="Detter J.C."/>
            <person name="Deveau A."/>
            <person name="DiFazio S."/>
            <person name="Duplessis S."/>
            <person name="Fraissinet-Tachet L."/>
            <person name="Lucic E."/>
            <person name="Frey-Klett P."/>
            <person name="Fourrey C."/>
            <person name="Feussner I."/>
            <person name="Gay G."/>
            <person name="Grimwood J."/>
            <person name="Hoegger P.J."/>
            <person name="Jain P."/>
            <person name="Kilaru S."/>
            <person name="Labbe J."/>
            <person name="Lin Y.C."/>
            <person name="Legue V."/>
            <person name="Le Tacon F."/>
            <person name="Marmeisse R."/>
            <person name="Melayah D."/>
            <person name="Montanini B."/>
            <person name="Muratet M."/>
            <person name="Nehls U."/>
            <person name="Niculita-Hirzel H."/>
            <person name="Oudot-Le Secq M.P."/>
            <person name="Peter M."/>
            <person name="Quesneville H."/>
            <person name="Rajashekar B."/>
            <person name="Reich M."/>
            <person name="Rouhier N."/>
            <person name="Schmutz J."/>
            <person name="Yin T."/>
            <person name="Chalot M."/>
            <person name="Henrissat B."/>
            <person name="Kuees U."/>
            <person name="Lucas S."/>
            <person name="Van de Peer Y."/>
            <person name="Podila G.K."/>
            <person name="Polle A."/>
            <person name="Pukkila P.J."/>
            <person name="Richardson P.M."/>
            <person name="Rouze P."/>
            <person name="Sanders I.R."/>
            <person name="Stajich J.E."/>
            <person name="Tunlid A."/>
            <person name="Tuskan G."/>
            <person name="Grigoriev I.V."/>
        </authorList>
    </citation>
    <scope>NUCLEOTIDE SEQUENCE [LARGE SCALE GENOMIC DNA]</scope>
    <source>
        <strain evidence="5">S238N-H82 / ATCC MYA-4686</strain>
    </source>
</reference>
<dbReference type="GeneID" id="6083299"/>
<comment type="catalytic activity">
    <reaction evidence="3">
        <text>hydrogencarbonate + H(+) = CO2 + H2O</text>
        <dbReference type="Rhea" id="RHEA:10748"/>
        <dbReference type="ChEBI" id="CHEBI:15377"/>
        <dbReference type="ChEBI" id="CHEBI:15378"/>
        <dbReference type="ChEBI" id="CHEBI:16526"/>
        <dbReference type="ChEBI" id="CHEBI:17544"/>
        <dbReference type="EC" id="4.2.1.1"/>
    </reaction>
</comment>
<dbReference type="InParanoid" id="B0DUT3"/>
<keyword evidence="2 3" id="KW-0862">Zinc</keyword>
<dbReference type="EC" id="4.2.1.1" evidence="3"/>
<proteinExistence type="inferred from homology"/>
<evidence type="ECO:0000256" key="2">
    <source>
        <dbReference type="PIRSR" id="PIRSR601765-1"/>
    </source>
</evidence>
<dbReference type="Proteomes" id="UP000001194">
    <property type="component" value="Unassembled WGS sequence"/>
</dbReference>